<dbReference type="EMBL" id="CAMPGE010010277">
    <property type="protein sequence ID" value="CAI2369126.1"/>
    <property type="molecule type" value="Genomic_DNA"/>
</dbReference>
<dbReference type="AlphaFoldDB" id="A0AAD1UGS7"/>
<accession>A0AAD1UGS7</accession>
<dbReference type="Pfam" id="PF04153">
    <property type="entry name" value="NOT2_3_5_C"/>
    <property type="match status" value="1"/>
</dbReference>
<feature type="compositionally biased region" description="Polar residues" evidence="1">
    <location>
        <begin position="264"/>
        <end position="281"/>
    </location>
</feature>
<feature type="compositionally biased region" description="Polar residues" evidence="1">
    <location>
        <begin position="97"/>
        <end position="114"/>
    </location>
</feature>
<protein>
    <recommendedName>
        <fullName evidence="2">NOT2/NOT3/NOT5 C-terminal domain-containing protein</fullName>
    </recommendedName>
</protein>
<proteinExistence type="predicted"/>
<feature type="domain" description="NOT2/NOT3/NOT5 C-terminal" evidence="2">
    <location>
        <begin position="193"/>
        <end position="284"/>
    </location>
</feature>
<feature type="region of interest" description="Disordered" evidence="1">
    <location>
        <begin position="311"/>
        <end position="338"/>
    </location>
</feature>
<feature type="compositionally biased region" description="Polar residues" evidence="1">
    <location>
        <begin position="36"/>
        <end position="45"/>
    </location>
</feature>
<feature type="compositionally biased region" description="Low complexity" evidence="1">
    <location>
        <begin position="23"/>
        <end position="35"/>
    </location>
</feature>
<comment type="caution">
    <text evidence="3">The sequence shown here is derived from an EMBL/GenBank/DDBJ whole genome shotgun (WGS) entry which is preliminary data.</text>
</comment>
<evidence type="ECO:0000313" key="4">
    <source>
        <dbReference type="Proteomes" id="UP001295684"/>
    </source>
</evidence>
<name>A0AAD1UGS7_EUPCR</name>
<dbReference type="Gene3D" id="2.30.30.1020">
    <property type="entry name" value="CCR4-NOT complex subunit 2/3/5, C-terminal domain"/>
    <property type="match status" value="1"/>
</dbReference>
<organism evidence="3 4">
    <name type="scientific">Euplotes crassus</name>
    <dbReference type="NCBI Taxonomy" id="5936"/>
    <lineage>
        <taxon>Eukaryota</taxon>
        <taxon>Sar</taxon>
        <taxon>Alveolata</taxon>
        <taxon>Ciliophora</taxon>
        <taxon>Intramacronucleata</taxon>
        <taxon>Spirotrichea</taxon>
        <taxon>Hypotrichia</taxon>
        <taxon>Euplotida</taxon>
        <taxon>Euplotidae</taxon>
        <taxon>Moneuplotes</taxon>
    </lineage>
</organism>
<keyword evidence="4" id="KW-1185">Reference proteome</keyword>
<gene>
    <name evidence="3" type="ORF">ECRASSUSDP1_LOCUS10424</name>
</gene>
<evidence type="ECO:0000313" key="3">
    <source>
        <dbReference type="EMBL" id="CAI2369126.1"/>
    </source>
</evidence>
<reference evidence="3" key="1">
    <citation type="submission" date="2023-07" db="EMBL/GenBank/DDBJ databases">
        <authorList>
            <consortium name="AG Swart"/>
            <person name="Singh M."/>
            <person name="Singh A."/>
            <person name="Seah K."/>
            <person name="Emmerich C."/>
        </authorList>
    </citation>
    <scope>NUCLEOTIDE SEQUENCE</scope>
    <source>
        <strain evidence="3">DP1</strain>
    </source>
</reference>
<feature type="region of interest" description="Disordered" evidence="1">
    <location>
        <begin position="1"/>
        <end position="128"/>
    </location>
</feature>
<dbReference type="GO" id="GO:0006355">
    <property type="term" value="P:regulation of DNA-templated transcription"/>
    <property type="evidence" value="ECO:0007669"/>
    <property type="project" value="InterPro"/>
</dbReference>
<feature type="compositionally biased region" description="Basic and acidic residues" evidence="1">
    <location>
        <begin position="115"/>
        <end position="128"/>
    </location>
</feature>
<dbReference type="InterPro" id="IPR007282">
    <property type="entry name" value="NOT2/3/5_C"/>
</dbReference>
<sequence length="338" mass="38715">MKTGNRNSNKGSQGGRKNKGRRGANANINGAANGNHTSNRQARNADNSSSNYSHDNHSSGRQWTNGEDTRHNKSYKRNNNEKGRRGFYNNEDDPTFNMKSMSSLETASQGNSARKMTETEESKDRCRTESSTFKPFGVNERCTGKGSNFLLGDDPDVEKYMYGNPWSTEIKRPFESKHIAQFGLDLNDNRKLSESFKSPFYKYYNDSKVDDLKTMDFSKIFAEHDETLLYIFYNMSDEEIKAKSSKELAKKGWKLDSDTQAWTTTREVSSKGSKSNGVTRQSSKSKSKNRRKEENEKDIQRWKFDIQKWNLLPQKSSGNGCEDEPEKRLERIDSLPTD</sequence>
<evidence type="ECO:0000256" key="1">
    <source>
        <dbReference type="SAM" id="MobiDB-lite"/>
    </source>
</evidence>
<feature type="region of interest" description="Disordered" evidence="1">
    <location>
        <begin position="264"/>
        <end position="299"/>
    </location>
</feature>
<evidence type="ECO:0000259" key="2">
    <source>
        <dbReference type="Pfam" id="PF04153"/>
    </source>
</evidence>
<dbReference type="Proteomes" id="UP001295684">
    <property type="component" value="Unassembled WGS sequence"/>
</dbReference>
<feature type="compositionally biased region" description="Basic and acidic residues" evidence="1">
    <location>
        <begin position="325"/>
        <end position="338"/>
    </location>
</feature>
<dbReference type="InterPro" id="IPR038635">
    <property type="entry name" value="CCR4-NOT_su2/3/5_C_sf"/>
</dbReference>